<evidence type="ECO:0000313" key="2">
    <source>
        <dbReference type="EMBL" id="AVQ10207.1"/>
    </source>
</evidence>
<name>A0A2R3UAC3_9VIRU</name>
<dbReference type="Pfam" id="PF23343">
    <property type="entry name" value="REP_ORF2-G2P"/>
    <property type="match status" value="1"/>
</dbReference>
<organism evidence="2">
    <name type="scientific">Gokushovirinae environmental samples</name>
    <dbReference type="NCBI Taxonomy" id="1478972"/>
    <lineage>
        <taxon>Viruses</taxon>
        <taxon>Monodnaviria</taxon>
        <taxon>Sangervirae</taxon>
        <taxon>Phixviricota</taxon>
        <taxon>Malgrandaviricetes</taxon>
        <taxon>Petitvirales</taxon>
        <taxon>Microviridae</taxon>
        <taxon>environmental samples</taxon>
    </lineage>
</organism>
<sequence length="301" mass="35782">MPCYSPLTAYYSREIGKSGKRGITFSRSASFSGQPLKLPCGQCVGCRLERSRQWAMRCMHEKRFHEFSWFVTLTYDDDHLPKDGSLVKSDFQKFCKRLRFHRHPFRFYMCGEYGEKNRRPHYHMILYGMDFPDKRFYKKAGESTLYTSVELSEIWQNGFVVIGDVTFESCAYVARYVVDKMTGPKAESWYSWVDDDGVVHSVLPEYNDMSRRPGIGQKYFEKYGAEVYAHDRVVINGREVRPPRFYDVKLDAIDPKRMEVLKRKRRRMALLHREDNTPERRRVRERVVELNLAERLKRDKT</sequence>
<protein>
    <submittedName>
        <fullName evidence="2">Replication protein VP4</fullName>
    </submittedName>
</protein>
<evidence type="ECO:0000259" key="1">
    <source>
        <dbReference type="Pfam" id="PF23343"/>
    </source>
</evidence>
<dbReference type="InterPro" id="IPR056906">
    <property type="entry name" value="ORF2/G2P_dom"/>
</dbReference>
<feature type="domain" description="Replication-associated protein ORF2/G2P" evidence="1">
    <location>
        <begin position="69"/>
        <end position="180"/>
    </location>
</feature>
<dbReference type="EMBL" id="MH029520">
    <property type="protein sequence ID" value="AVQ10207.1"/>
    <property type="molecule type" value="Genomic_DNA"/>
</dbReference>
<accession>A0A2R3UAC3</accession>
<proteinExistence type="predicted"/>
<reference evidence="2" key="1">
    <citation type="submission" date="2018-03" db="EMBL/GenBank/DDBJ databases">
        <title>Twenty-four Novel Viral Genomes identified from the Dushanzi Mud Volcanic Sediment in Xinjiang, China.</title>
        <authorList>
            <person name="Han L."/>
        </authorList>
    </citation>
    <scope>NUCLEOTIDE SEQUENCE</scope>
</reference>